<dbReference type="Proteomes" id="UP001595604">
    <property type="component" value="Unassembled WGS sequence"/>
</dbReference>
<dbReference type="RefSeq" id="WP_379509327.1">
    <property type="nucleotide sequence ID" value="NZ_JBHRTQ010000007.1"/>
</dbReference>
<dbReference type="Pfam" id="PF13624">
    <property type="entry name" value="SurA_N_3"/>
    <property type="match status" value="1"/>
</dbReference>
<reference evidence="9" key="1">
    <citation type="journal article" date="2019" name="Int. J. Syst. Evol. Microbiol.">
        <title>The Global Catalogue of Microorganisms (GCM) 10K type strain sequencing project: providing services to taxonomists for standard genome sequencing and annotation.</title>
        <authorList>
            <consortium name="The Broad Institute Genomics Platform"/>
            <consortium name="The Broad Institute Genome Sequencing Center for Infectious Disease"/>
            <person name="Wu L."/>
            <person name="Ma J."/>
        </authorList>
    </citation>
    <scope>NUCLEOTIDE SEQUENCE [LARGE SCALE GENOMIC DNA]</scope>
    <source>
        <strain evidence="9">KCTC 42984</strain>
    </source>
</reference>
<sequence>MKKITRISTLRKIVLGLSVAAVATVSAAQSANPGAAEAQTADSQGTISIPDGVQIFGKNDPNHRRATAIVNGDIITGTDVEQRLALVLSANQAKPSAEEIDRLRLQILRNLIDETLQIQEAKAQDLKVDDDEVEQTYQRVALQNFRQDPKALDAYLGRIGSSPASLKRQIRGEMAWQAVLRRNVQPFVNVSQGEVREMMDRMKAAKGTEEYRLGEIFLAATAETRPQVAENARKIIEQLQKGGSFVAYARQYSQASTAAVGGDLGWIRLAQLPTELATAAQGLQNGQLVGPVETSGGFSILYLIDKRQVLTADPRDALLALKQISIDFPAGTTEAQATKRAGEFATAMKNARGCGNVDAVAQQLGAQVVTNDQVRARDLPAQLQDALLALSLGETSPPFGTIKDGVRVLMLCGRDDPKVDSGPTFEQMMSQIEDDRVNKRAQAYLRDLRRDAVIDYN</sequence>
<keyword evidence="5 8" id="KW-0413">Isomerase</keyword>
<feature type="signal peptide" evidence="6">
    <location>
        <begin position="1"/>
        <end position="27"/>
    </location>
</feature>
<dbReference type="SUPFAM" id="SSF109998">
    <property type="entry name" value="Triger factor/SurA peptide-binding domain-like"/>
    <property type="match status" value="1"/>
</dbReference>
<proteinExistence type="predicted"/>
<evidence type="ECO:0000259" key="7">
    <source>
        <dbReference type="PROSITE" id="PS50198"/>
    </source>
</evidence>
<evidence type="ECO:0000256" key="5">
    <source>
        <dbReference type="PROSITE-ProRule" id="PRU00278"/>
    </source>
</evidence>
<dbReference type="GO" id="GO:0003755">
    <property type="term" value="F:peptidyl-prolyl cis-trans isomerase activity"/>
    <property type="evidence" value="ECO:0007669"/>
    <property type="project" value="UniProtKB-EC"/>
</dbReference>
<name>A0ABV7IPR5_9SPHN</name>
<dbReference type="InterPro" id="IPR050280">
    <property type="entry name" value="OMP_Chaperone_SurA"/>
</dbReference>
<evidence type="ECO:0000256" key="1">
    <source>
        <dbReference type="ARBA" id="ARBA00018370"/>
    </source>
</evidence>
<dbReference type="PROSITE" id="PS50198">
    <property type="entry name" value="PPIC_PPIASE_2"/>
    <property type="match status" value="1"/>
</dbReference>
<evidence type="ECO:0000256" key="6">
    <source>
        <dbReference type="SAM" id="SignalP"/>
    </source>
</evidence>
<dbReference type="PANTHER" id="PTHR47637:SF1">
    <property type="entry name" value="CHAPERONE SURA"/>
    <property type="match status" value="1"/>
</dbReference>
<keyword evidence="5" id="KW-0697">Rotamase</keyword>
<evidence type="ECO:0000256" key="4">
    <source>
        <dbReference type="ARBA" id="ARBA00031484"/>
    </source>
</evidence>
<dbReference type="Gene3D" id="3.10.50.40">
    <property type="match status" value="1"/>
</dbReference>
<dbReference type="SUPFAM" id="SSF54534">
    <property type="entry name" value="FKBP-like"/>
    <property type="match status" value="2"/>
</dbReference>
<dbReference type="Gene3D" id="1.10.4030.10">
    <property type="entry name" value="Porin chaperone SurA, peptide-binding domain"/>
    <property type="match status" value="1"/>
</dbReference>
<evidence type="ECO:0000256" key="3">
    <source>
        <dbReference type="ARBA" id="ARBA00030642"/>
    </source>
</evidence>
<feature type="chain" id="PRO_5046005547" description="Parvulin-like PPIase" evidence="6">
    <location>
        <begin position="28"/>
        <end position="457"/>
    </location>
</feature>
<dbReference type="Pfam" id="PF00639">
    <property type="entry name" value="Rotamase"/>
    <property type="match status" value="1"/>
</dbReference>
<evidence type="ECO:0000313" key="8">
    <source>
        <dbReference type="EMBL" id="MFC3173947.1"/>
    </source>
</evidence>
<evidence type="ECO:0000313" key="9">
    <source>
        <dbReference type="Proteomes" id="UP001595604"/>
    </source>
</evidence>
<gene>
    <name evidence="8" type="ORF">ACFOD9_06765</name>
</gene>
<comment type="caution">
    <text evidence="8">The sequence shown here is derived from an EMBL/GenBank/DDBJ whole genome shotgun (WGS) entry which is preliminary data.</text>
</comment>
<dbReference type="InterPro" id="IPR046357">
    <property type="entry name" value="PPIase_dom_sf"/>
</dbReference>
<evidence type="ECO:0000256" key="2">
    <source>
        <dbReference type="ARBA" id="ARBA00022729"/>
    </source>
</evidence>
<feature type="domain" description="PpiC" evidence="7">
    <location>
        <begin position="208"/>
        <end position="305"/>
    </location>
</feature>
<accession>A0ABV7IPR5</accession>
<protein>
    <recommendedName>
        <fullName evidence="1">Parvulin-like PPIase</fullName>
    </recommendedName>
    <alternativeName>
        <fullName evidence="3">Peptidyl-prolyl cis-trans isomerase plp</fullName>
    </alternativeName>
    <alternativeName>
        <fullName evidence="4">Rotamase plp</fullName>
    </alternativeName>
</protein>
<dbReference type="InterPro" id="IPR027304">
    <property type="entry name" value="Trigger_fact/SurA_dom_sf"/>
</dbReference>
<dbReference type="PANTHER" id="PTHR47637">
    <property type="entry name" value="CHAPERONE SURA"/>
    <property type="match status" value="1"/>
</dbReference>
<dbReference type="InterPro" id="IPR000297">
    <property type="entry name" value="PPIase_PpiC"/>
</dbReference>
<keyword evidence="9" id="KW-1185">Reference proteome</keyword>
<keyword evidence="2 6" id="KW-0732">Signal</keyword>
<organism evidence="8 9">
    <name type="scientific">Novosphingobium bradum</name>
    <dbReference type="NCBI Taxonomy" id="1737444"/>
    <lineage>
        <taxon>Bacteria</taxon>
        <taxon>Pseudomonadati</taxon>
        <taxon>Pseudomonadota</taxon>
        <taxon>Alphaproteobacteria</taxon>
        <taxon>Sphingomonadales</taxon>
        <taxon>Sphingomonadaceae</taxon>
        <taxon>Novosphingobium</taxon>
    </lineage>
</organism>
<dbReference type="EMBL" id="JBHRTQ010000007">
    <property type="protein sequence ID" value="MFC3173947.1"/>
    <property type="molecule type" value="Genomic_DNA"/>
</dbReference>